<proteinExistence type="predicted"/>
<sequence length="103" mass="12016">MLSNREDGLGRAVLILKMPRIRKGRAIILELKAVKRFQDMEKGCQEAMWQMEEKGIGRNCGRKAMRYCGIWIVFLQERVCCKNGGKLEMGNNRRENMVLLGWR</sequence>
<evidence type="ECO:0000313" key="1">
    <source>
        <dbReference type="EMBL" id="TGY95813.1"/>
    </source>
</evidence>
<keyword evidence="2" id="KW-1185">Reference proteome</keyword>
<gene>
    <name evidence="1" type="ORF">E5329_13285</name>
</gene>
<protein>
    <submittedName>
        <fullName evidence="1">Uncharacterized protein</fullName>
    </submittedName>
</protein>
<comment type="caution">
    <text evidence="1">The sequence shown here is derived from an EMBL/GenBank/DDBJ whole genome shotgun (WGS) entry which is preliminary data.</text>
</comment>
<evidence type="ECO:0000313" key="2">
    <source>
        <dbReference type="Proteomes" id="UP000304953"/>
    </source>
</evidence>
<organism evidence="1 2">
    <name type="scientific">Petralouisia muris</name>
    <dbReference type="NCBI Taxonomy" id="3032872"/>
    <lineage>
        <taxon>Bacteria</taxon>
        <taxon>Bacillati</taxon>
        <taxon>Bacillota</taxon>
        <taxon>Clostridia</taxon>
        <taxon>Lachnospirales</taxon>
        <taxon>Lachnospiraceae</taxon>
        <taxon>Petralouisia</taxon>
    </lineage>
</organism>
<dbReference type="EMBL" id="SRYA01000024">
    <property type="protein sequence ID" value="TGY95813.1"/>
    <property type="molecule type" value="Genomic_DNA"/>
</dbReference>
<name>A0AC61RVN7_9FIRM</name>
<reference evidence="1" key="1">
    <citation type="submission" date="2019-04" db="EMBL/GenBank/DDBJ databases">
        <title>Microbes associate with the intestines of laboratory mice.</title>
        <authorList>
            <person name="Navarre W."/>
            <person name="Wong E."/>
            <person name="Huang K."/>
            <person name="Tropini C."/>
            <person name="Ng K."/>
            <person name="Yu B."/>
        </authorList>
    </citation>
    <scope>NUCLEOTIDE SEQUENCE</scope>
    <source>
        <strain evidence="1">NM01_1-7b</strain>
    </source>
</reference>
<dbReference type="Proteomes" id="UP000304953">
    <property type="component" value="Unassembled WGS sequence"/>
</dbReference>
<accession>A0AC61RVN7</accession>